<accession>A0A0R0EJF3</accession>
<evidence type="ECO:0000313" key="1">
    <source>
        <dbReference type="EMBL" id="KRG90020.1"/>
    </source>
</evidence>
<dbReference type="AlphaFoldDB" id="A0A0R0EJF3"/>
<reference evidence="1" key="3">
    <citation type="submission" date="2018-07" db="EMBL/GenBank/DDBJ databases">
        <title>WGS assembly of Glycine max.</title>
        <authorList>
            <person name="Schmutz J."/>
            <person name="Cannon S."/>
            <person name="Schlueter J."/>
            <person name="Ma J."/>
            <person name="Mitros T."/>
            <person name="Nelson W."/>
            <person name="Hyten D."/>
            <person name="Song Q."/>
            <person name="Thelen J."/>
            <person name="Cheng J."/>
            <person name="Xu D."/>
            <person name="Hellsten U."/>
            <person name="May G."/>
            <person name="Yu Y."/>
            <person name="Sakurai T."/>
            <person name="Umezawa T."/>
            <person name="Bhattacharyya M."/>
            <person name="Sandhu D."/>
            <person name="Valliyodan B."/>
            <person name="Lindquist E."/>
            <person name="Peto M."/>
            <person name="Grant D."/>
            <person name="Shu S."/>
            <person name="Goodstein D."/>
            <person name="Barry K."/>
            <person name="Futrell-Griggs M."/>
            <person name="Abernathy B."/>
            <person name="Du J."/>
            <person name="Tian Z."/>
            <person name="Zhu L."/>
            <person name="Gill N."/>
            <person name="Joshi T."/>
            <person name="Libault M."/>
            <person name="Sethuraman A."/>
            <person name="Zhang X."/>
            <person name="Shinozaki K."/>
            <person name="Nguyen H."/>
            <person name="Wing R."/>
            <person name="Cregan P."/>
            <person name="Specht J."/>
            <person name="Grimwood J."/>
            <person name="Rokhsar D."/>
            <person name="Stacey G."/>
            <person name="Shoemaker R."/>
            <person name="Jackson S."/>
        </authorList>
    </citation>
    <scope>NUCLEOTIDE SEQUENCE</scope>
    <source>
        <tissue evidence="1">Callus</tissue>
    </source>
</reference>
<name>A0A0R0EJF3_SOYBN</name>
<gene>
    <name evidence="1" type="ORF">GLYMA_20G061800</name>
</gene>
<proteinExistence type="predicted"/>
<sequence length="100" mass="10924">MKKMNGLRRWGQGWIGGWIVKEEEEGREAVAGMLLAVTTTVKSNGGTGEKREKKIVREKERRENDVALMVLKSLELDCQNLGCLNSEGDDSSSPSGLAGC</sequence>
<reference evidence="2" key="2">
    <citation type="submission" date="2018-02" db="UniProtKB">
        <authorList>
            <consortium name="EnsemblPlants"/>
        </authorList>
    </citation>
    <scope>IDENTIFICATION</scope>
    <source>
        <strain evidence="2">Williams 82</strain>
    </source>
</reference>
<evidence type="ECO:0000313" key="2">
    <source>
        <dbReference type="EnsemblPlants" id="KRG90020"/>
    </source>
</evidence>
<keyword evidence="3" id="KW-1185">Reference proteome</keyword>
<organism evidence="1">
    <name type="scientific">Glycine max</name>
    <name type="common">Soybean</name>
    <name type="synonym">Glycine hispida</name>
    <dbReference type="NCBI Taxonomy" id="3847"/>
    <lineage>
        <taxon>Eukaryota</taxon>
        <taxon>Viridiplantae</taxon>
        <taxon>Streptophyta</taxon>
        <taxon>Embryophyta</taxon>
        <taxon>Tracheophyta</taxon>
        <taxon>Spermatophyta</taxon>
        <taxon>Magnoliopsida</taxon>
        <taxon>eudicotyledons</taxon>
        <taxon>Gunneridae</taxon>
        <taxon>Pentapetalae</taxon>
        <taxon>rosids</taxon>
        <taxon>fabids</taxon>
        <taxon>Fabales</taxon>
        <taxon>Fabaceae</taxon>
        <taxon>Papilionoideae</taxon>
        <taxon>50 kb inversion clade</taxon>
        <taxon>NPAAA clade</taxon>
        <taxon>indigoferoid/millettioid clade</taxon>
        <taxon>Phaseoleae</taxon>
        <taxon>Glycine</taxon>
        <taxon>Glycine subgen. Soja</taxon>
    </lineage>
</organism>
<dbReference type="EnsemblPlants" id="KRG90020">
    <property type="protein sequence ID" value="KRG90020"/>
    <property type="gene ID" value="GLYMA_20G061800"/>
</dbReference>
<reference evidence="1 2" key="1">
    <citation type="journal article" date="2010" name="Nature">
        <title>Genome sequence of the palaeopolyploid soybean.</title>
        <authorList>
            <person name="Schmutz J."/>
            <person name="Cannon S.B."/>
            <person name="Schlueter J."/>
            <person name="Ma J."/>
            <person name="Mitros T."/>
            <person name="Nelson W."/>
            <person name="Hyten D.L."/>
            <person name="Song Q."/>
            <person name="Thelen J.J."/>
            <person name="Cheng J."/>
            <person name="Xu D."/>
            <person name="Hellsten U."/>
            <person name="May G.D."/>
            <person name="Yu Y."/>
            <person name="Sakurai T."/>
            <person name="Umezawa T."/>
            <person name="Bhattacharyya M.K."/>
            <person name="Sandhu D."/>
            <person name="Valliyodan B."/>
            <person name="Lindquist E."/>
            <person name="Peto M."/>
            <person name="Grant D."/>
            <person name="Shu S."/>
            <person name="Goodstein D."/>
            <person name="Barry K."/>
            <person name="Futrell-Griggs M."/>
            <person name="Abernathy B."/>
            <person name="Du J."/>
            <person name="Tian Z."/>
            <person name="Zhu L."/>
            <person name="Gill N."/>
            <person name="Joshi T."/>
            <person name="Libault M."/>
            <person name="Sethuraman A."/>
            <person name="Zhang X.-C."/>
            <person name="Shinozaki K."/>
            <person name="Nguyen H.T."/>
            <person name="Wing R.A."/>
            <person name="Cregan P."/>
            <person name="Specht J."/>
            <person name="Grimwood J."/>
            <person name="Rokhsar D."/>
            <person name="Stacey G."/>
            <person name="Shoemaker R.C."/>
            <person name="Jackson S.A."/>
        </authorList>
    </citation>
    <scope>NUCLEOTIDE SEQUENCE</scope>
    <source>
        <strain evidence="2">cv. Williams 82</strain>
        <tissue evidence="1">Callus</tissue>
    </source>
</reference>
<evidence type="ECO:0000313" key="3">
    <source>
        <dbReference type="Proteomes" id="UP000008827"/>
    </source>
</evidence>
<dbReference type="Proteomes" id="UP000008827">
    <property type="component" value="Chromosome 20"/>
</dbReference>
<dbReference type="Gramene" id="KRG90020">
    <property type="protein sequence ID" value="KRG90020"/>
    <property type="gene ID" value="GLYMA_20G061800"/>
</dbReference>
<protein>
    <submittedName>
        <fullName evidence="1 2">Uncharacterized protein</fullName>
    </submittedName>
</protein>
<dbReference type="InParanoid" id="A0A0R0EJF3"/>
<dbReference type="EMBL" id="CM000853">
    <property type="protein sequence ID" value="KRG90020.1"/>
    <property type="molecule type" value="Genomic_DNA"/>
</dbReference>